<dbReference type="InterPro" id="IPR034804">
    <property type="entry name" value="SQR/QFR_C/D"/>
</dbReference>
<feature type="transmembrane region" description="Helical" evidence="1">
    <location>
        <begin position="266"/>
        <end position="288"/>
    </location>
</feature>
<dbReference type="RefSeq" id="WP_147646264.1">
    <property type="nucleotide sequence ID" value="NZ_CP042806.1"/>
</dbReference>
<feature type="transmembrane region" description="Helical" evidence="1">
    <location>
        <begin position="181"/>
        <end position="201"/>
    </location>
</feature>
<keyword evidence="1" id="KW-1133">Transmembrane helix</keyword>
<feature type="transmembrane region" description="Helical" evidence="1">
    <location>
        <begin position="20"/>
        <end position="37"/>
    </location>
</feature>
<reference evidence="2 3" key="1">
    <citation type="submission" date="2019-08" db="EMBL/GenBank/DDBJ databases">
        <title>Complete genome sequence of Terriglobus albidus strain ORNL.</title>
        <authorList>
            <person name="Podar M."/>
        </authorList>
    </citation>
    <scope>NUCLEOTIDE SEQUENCE [LARGE SCALE GENOMIC DNA]</scope>
    <source>
        <strain evidence="2 3">ORNL</strain>
    </source>
</reference>
<dbReference type="GO" id="GO:0016020">
    <property type="term" value="C:membrane"/>
    <property type="evidence" value="ECO:0007669"/>
    <property type="project" value="InterPro"/>
</dbReference>
<dbReference type="AlphaFoldDB" id="A0A5B9E904"/>
<gene>
    <name evidence="2" type="ORF">FTW19_03010</name>
</gene>
<proteinExistence type="predicted"/>
<keyword evidence="1" id="KW-0472">Membrane</keyword>
<keyword evidence="1" id="KW-0812">Transmembrane</keyword>
<feature type="transmembrane region" description="Helical" evidence="1">
    <location>
        <begin position="73"/>
        <end position="91"/>
    </location>
</feature>
<feature type="transmembrane region" description="Helical" evidence="1">
    <location>
        <begin position="43"/>
        <end position="61"/>
    </location>
</feature>
<dbReference type="OrthoDB" id="8114024at2"/>
<organism evidence="2 3">
    <name type="scientific">Terriglobus albidus</name>
    <dbReference type="NCBI Taxonomy" id="1592106"/>
    <lineage>
        <taxon>Bacteria</taxon>
        <taxon>Pseudomonadati</taxon>
        <taxon>Acidobacteriota</taxon>
        <taxon>Terriglobia</taxon>
        <taxon>Terriglobales</taxon>
        <taxon>Acidobacteriaceae</taxon>
        <taxon>Terriglobus</taxon>
    </lineage>
</organism>
<feature type="transmembrane region" description="Helical" evidence="1">
    <location>
        <begin position="222"/>
        <end position="240"/>
    </location>
</feature>
<sequence>MTTAAPVSAQNIKLSLRLRITPCLIGLFYPVLVWSVAAWSPFALLLTLLAPAVCLYLAFRLARTNTYRRATRIAYFAIGAPALYSFLGGWLDSQRWIPYRANGVWVLLWCILLLILLTERPEAADNADVRPAKLAVAHGISAALITIFAVAHLTNHLAGVLGGETHIAVMRHLRVVYRSPVVESLLLACVLFQVASGWVLLAHRIRKPFSGWIDTVQNASGMYLLLFFASHVSAVMRARYLRHIDTNWVWLTADNLLKDPWSVRLVPYYFLGVLALAVHGACGVRHVLVEHERPRLAGRAFATIVAGGGVVALVIIVALVAGSLSH</sequence>
<feature type="transmembrane region" description="Helical" evidence="1">
    <location>
        <begin position="97"/>
        <end position="118"/>
    </location>
</feature>
<dbReference type="Proteomes" id="UP000321820">
    <property type="component" value="Chromosome"/>
</dbReference>
<accession>A0A5B9E904</accession>
<evidence type="ECO:0000313" key="2">
    <source>
        <dbReference type="EMBL" id="QEE27070.1"/>
    </source>
</evidence>
<protein>
    <submittedName>
        <fullName evidence="2">Uncharacterized protein</fullName>
    </submittedName>
</protein>
<keyword evidence="3" id="KW-1185">Reference proteome</keyword>
<evidence type="ECO:0000256" key="1">
    <source>
        <dbReference type="SAM" id="Phobius"/>
    </source>
</evidence>
<dbReference type="EMBL" id="CP042806">
    <property type="protein sequence ID" value="QEE27070.1"/>
    <property type="molecule type" value="Genomic_DNA"/>
</dbReference>
<feature type="transmembrane region" description="Helical" evidence="1">
    <location>
        <begin position="300"/>
        <end position="324"/>
    </location>
</feature>
<feature type="transmembrane region" description="Helical" evidence="1">
    <location>
        <begin position="139"/>
        <end position="161"/>
    </location>
</feature>
<dbReference type="KEGG" id="talb:FTW19_03010"/>
<dbReference type="SUPFAM" id="SSF81343">
    <property type="entry name" value="Fumarate reductase respiratory complex transmembrane subunits"/>
    <property type="match status" value="1"/>
</dbReference>
<evidence type="ECO:0000313" key="3">
    <source>
        <dbReference type="Proteomes" id="UP000321820"/>
    </source>
</evidence>
<name>A0A5B9E904_9BACT</name>
<dbReference type="Gene3D" id="1.20.1300.10">
    <property type="entry name" value="Fumarate reductase/succinate dehydrogenase, transmembrane subunit"/>
    <property type="match status" value="1"/>
</dbReference>